<evidence type="ECO:0000313" key="4">
    <source>
        <dbReference type="EMBL" id="TCT05304.1"/>
    </source>
</evidence>
<dbReference type="GO" id="GO:0005506">
    <property type="term" value="F:iron ion binding"/>
    <property type="evidence" value="ECO:0007669"/>
    <property type="project" value="InterPro"/>
</dbReference>
<dbReference type="Gene3D" id="3.90.1170.50">
    <property type="entry name" value="Aldehyde oxidase/xanthine dehydrogenase, a/b hammerhead"/>
    <property type="match status" value="1"/>
</dbReference>
<dbReference type="OrthoDB" id="221297at2"/>
<keyword evidence="5" id="KW-1185">Reference proteome</keyword>
<protein>
    <submittedName>
        <fullName evidence="4">Xanthine dehydrogenase molybdenum binding subunit apoprotein</fullName>
    </submittedName>
</protein>
<dbReference type="SUPFAM" id="SSF55961">
    <property type="entry name" value="Bet v1-like"/>
    <property type="match status" value="1"/>
</dbReference>
<dbReference type="Pfam" id="PF01315">
    <property type="entry name" value="Ald_Xan_dh_C"/>
    <property type="match status" value="1"/>
</dbReference>
<evidence type="ECO:0000256" key="2">
    <source>
        <dbReference type="ARBA" id="ARBA00023002"/>
    </source>
</evidence>
<keyword evidence="1" id="KW-0500">Molybdenum</keyword>
<dbReference type="Gene3D" id="3.30.365.10">
    <property type="entry name" value="Aldehyde oxidase/xanthine dehydrogenase, molybdopterin binding domain"/>
    <property type="match status" value="4"/>
</dbReference>
<dbReference type="SUPFAM" id="SSF54665">
    <property type="entry name" value="CO dehydrogenase molybdoprotein N-domain-like"/>
    <property type="match status" value="1"/>
</dbReference>
<dbReference type="InterPro" id="IPR037165">
    <property type="entry name" value="AldOxase/xan_DH_Mopterin-bd_sf"/>
</dbReference>
<sequence>MPAEADQLPYIGRPLARVEDAALLSGRGSFADDMGVKPGTLYAAILRSPYGHAEILSIDASAALDLAGVRAVLTGIDVKQWSSPFAVGVKQPMEHWPMAVERARYVGEPVAVVMAENRYLAEDALDLIKVEYKQLPVVVDSEEATRADAPVLHPAVGSNVVSDRHFCYGDPSAAFAAAPHSVSLKVRYPRNSCTPIECFVVVAEYLAGNEGYDVLSNFQGPFALHPVLARALNVSGARLRLRAVRDSGGSFGVKQAVATYIALLCLASRKAGAPVKWVEDRLEHLQGSACSPSRVTTIEAAVQSDGQITALRYHQLDDCGAYLRAPEPATLYRMHGILTGAYKVQNLEVRNRVVLTNKMPSGLVRGFGGPQMYFALERLMQRIAVELNLDPLTVIRRNLIAADAFPYRAPAGALLDSGDYQKAIDLAQEQGGLAELRVRRDEARAQGRLYGIGYAAIVEPSISNMGYITTVLTAGERAKAGPKNGANASATVSVDALGSVSVIIDSVPQGQGHRTVAAQVVADVLGLAPSDIVVNTELDTQKDAWSIAAGNYSSRFAGAVAGSVHLAAVNIREKLAIIAADLLNAQPEQIMFSQGRIYARDNPEQKLRFHRVAGATHWSPGNLPPGLTSGLRETVFWSPPQLAEPDENDVINSSAAYGFVFDICAVEIDPATGKIRIDRYVTSHDAGKILNTALADGQIRGGFAQGLGAALMEEFAYGSDGSFLSGTFADYLVPTACEVPEPVILHMETLSPFTPLGAKGLGEGNNMSTPVCIANAIADALGVADIVLPVTPSKVHALLNMSDPAPGPTSAVPLLKPDEGGSTLNMAGSIDLAATPEQVYAVLLDPDALAKVIPGCHALTRVGDNRYRADVTIGIGLVKARYAAQIQLSDLKPPHELSLGGSGISSLGSAQGSGRVRLESIAGGTRLSYDYAVSVSGKVAAVGGRMLQGAAKIILRQMFERLGRQAAGEVAALPLSLWRRLLRFLGVAK</sequence>
<dbReference type="RefSeq" id="WP_132583355.1">
    <property type="nucleotide sequence ID" value="NZ_SMAJ01000010.1"/>
</dbReference>
<gene>
    <name evidence="4" type="ORF">EDC26_11044</name>
</gene>
<feature type="domain" description="Aldehyde oxidase/xanthine dehydrogenase a/b hammerhead" evidence="3">
    <location>
        <begin position="25"/>
        <end position="136"/>
    </location>
</feature>
<name>A0A4R3LXD8_9BURK</name>
<organism evidence="4 5">
    <name type="scientific">Paralcaligenes ureilyticus</name>
    <dbReference type="NCBI Taxonomy" id="627131"/>
    <lineage>
        <taxon>Bacteria</taxon>
        <taxon>Pseudomonadati</taxon>
        <taxon>Pseudomonadota</taxon>
        <taxon>Betaproteobacteria</taxon>
        <taxon>Burkholderiales</taxon>
        <taxon>Alcaligenaceae</taxon>
        <taxon>Paralcaligenes</taxon>
    </lineage>
</organism>
<dbReference type="CDD" id="cd05018">
    <property type="entry name" value="CoxG"/>
    <property type="match status" value="1"/>
</dbReference>
<proteinExistence type="predicted"/>
<dbReference type="SUPFAM" id="SSF56003">
    <property type="entry name" value="Molybdenum cofactor-binding domain"/>
    <property type="match status" value="1"/>
</dbReference>
<dbReference type="Pfam" id="PF06240">
    <property type="entry name" value="COXG"/>
    <property type="match status" value="1"/>
</dbReference>
<dbReference type="InterPro" id="IPR023393">
    <property type="entry name" value="START-like_dom_sf"/>
</dbReference>
<dbReference type="Proteomes" id="UP000295525">
    <property type="component" value="Unassembled WGS sequence"/>
</dbReference>
<dbReference type="InterPro" id="IPR036856">
    <property type="entry name" value="Ald_Oxase/Xan_DH_a/b_sf"/>
</dbReference>
<dbReference type="EMBL" id="SMAJ01000010">
    <property type="protein sequence ID" value="TCT05304.1"/>
    <property type="molecule type" value="Genomic_DNA"/>
</dbReference>
<comment type="caution">
    <text evidence="4">The sequence shown here is derived from an EMBL/GenBank/DDBJ whole genome shotgun (WGS) entry which is preliminary data.</text>
</comment>
<dbReference type="Pfam" id="PF02738">
    <property type="entry name" value="MoCoBD_1"/>
    <property type="match status" value="1"/>
</dbReference>
<evidence type="ECO:0000256" key="1">
    <source>
        <dbReference type="ARBA" id="ARBA00022505"/>
    </source>
</evidence>
<dbReference type="SMART" id="SM01008">
    <property type="entry name" value="Ald_Xan_dh_C"/>
    <property type="match status" value="1"/>
</dbReference>
<dbReference type="InterPro" id="IPR000674">
    <property type="entry name" value="Ald_Oxase/Xan_DH_a/b"/>
</dbReference>
<dbReference type="InterPro" id="IPR016208">
    <property type="entry name" value="Ald_Oxase/xanthine_DH-like"/>
</dbReference>
<dbReference type="AlphaFoldDB" id="A0A4R3LXD8"/>
<dbReference type="PANTHER" id="PTHR11908">
    <property type="entry name" value="XANTHINE DEHYDROGENASE"/>
    <property type="match status" value="1"/>
</dbReference>
<dbReference type="InterPro" id="IPR010419">
    <property type="entry name" value="CO_DH_gsu"/>
</dbReference>
<evidence type="ECO:0000259" key="3">
    <source>
        <dbReference type="SMART" id="SM01008"/>
    </source>
</evidence>
<evidence type="ECO:0000313" key="5">
    <source>
        <dbReference type="Proteomes" id="UP000295525"/>
    </source>
</evidence>
<keyword evidence="2" id="KW-0560">Oxidoreductase</keyword>
<accession>A0A4R3LXD8</accession>
<reference evidence="4 5" key="1">
    <citation type="submission" date="2019-03" db="EMBL/GenBank/DDBJ databases">
        <title>Genomic Encyclopedia of Type Strains, Phase IV (KMG-IV): sequencing the most valuable type-strain genomes for metagenomic binning, comparative biology and taxonomic classification.</title>
        <authorList>
            <person name="Goeker M."/>
        </authorList>
    </citation>
    <scope>NUCLEOTIDE SEQUENCE [LARGE SCALE GENOMIC DNA]</scope>
    <source>
        <strain evidence="4 5">DSM 24591</strain>
    </source>
</reference>
<dbReference type="PANTHER" id="PTHR11908:SF132">
    <property type="entry name" value="ALDEHYDE OXIDASE 1-RELATED"/>
    <property type="match status" value="1"/>
</dbReference>
<dbReference type="Gene3D" id="3.30.530.20">
    <property type="match status" value="1"/>
</dbReference>
<dbReference type="InterPro" id="IPR008274">
    <property type="entry name" value="AldOxase/xan_DH_MoCoBD1"/>
</dbReference>
<dbReference type="InterPro" id="IPR046867">
    <property type="entry name" value="AldOxase/xan_DH_MoCoBD2"/>
</dbReference>
<dbReference type="Pfam" id="PF20256">
    <property type="entry name" value="MoCoBD_2"/>
    <property type="match status" value="1"/>
</dbReference>
<dbReference type="GO" id="GO:0016491">
    <property type="term" value="F:oxidoreductase activity"/>
    <property type="evidence" value="ECO:0007669"/>
    <property type="project" value="UniProtKB-KW"/>
</dbReference>